<organism evidence="1 2">
    <name type="scientific">Cotonvirus japonicus</name>
    <dbReference type="NCBI Taxonomy" id="2811091"/>
    <lineage>
        <taxon>Viruses</taxon>
        <taxon>Varidnaviria</taxon>
        <taxon>Bamfordvirae</taxon>
        <taxon>Nucleocytoviricota</taxon>
        <taxon>Megaviricetes</taxon>
        <taxon>Imitervirales</taxon>
        <taxon>Mimiviridae</taxon>
        <taxon>Megamimivirinae</taxon>
        <taxon>Cotonvirus</taxon>
        <taxon>Cotonvirus japonicum</taxon>
    </lineage>
</organism>
<protein>
    <submittedName>
        <fullName evidence="1">Uncharacterized protein</fullName>
    </submittedName>
</protein>
<evidence type="ECO:0000313" key="2">
    <source>
        <dbReference type="Proteomes" id="UP001321479"/>
    </source>
</evidence>
<sequence>MENQMIFDQCDCPNYEPTITRSSKFNVYDGMFHRIGNNIPAIIQSSTPNTWYTNNSGAIVIDVSHIGSKN</sequence>
<reference evidence="1 2" key="1">
    <citation type="submission" date="2021-02" db="EMBL/GenBank/DDBJ databases">
        <title>Cotonvirus japonicus, which uses Golgi apparatus of host cells for its virion factory, phylogenetically links tailed tupanvirus and icosahedral mimivirus.</title>
        <authorList>
            <person name="Takahashi H."/>
            <person name="Fukaya S."/>
            <person name="Song C."/>
            <person name="Murata K."/>
            <person name="Takemura M."/>
        </authorList>
    </citation>
    <scope>NUCLEOTIDE SEQUENCE [LARGE SCALE GENOMIC DNA]</scope>
</reference>
<dbReference type="RefSeq" id="YP_010841207.1">
    <property type="nucleotide sequence ID" value="NC_079139.1"/>
</dbReference>
<name>A0ABM7NR16_9VIRU</name>
<dbReference type="GeneID" id="80557804"/>
<dbReference type="Proteomes" id="UP001321479">
    <property type="component" value="Segment"/>
</dbReference>
<proteinExistence type="predicted"/>
<keyword evidence="2" id="KW-1185">Reference proteome</keyword>
<dbReference type="EMBL" id="AP024483">
    <property type="protein sequence ID" value="BCS82599.1"/>
    <property type="molecule type" value="Genomic_DNA"/>
</dbReference>
<accession>A0ABM7NR16</accession>
<evidence type="ECO:0000313" key="1">
    <source>
        <dbReference type="EMBL" id="BCS82599.1"/>
    </source>
</evidence>